<evidence type="ECO:0000259" key="5">
    <source>
        <dbReference type="Pfam" id="PF01926"/>
    </source>
</evidence>
<dbReference type="InterPro" id="IPR023179">
    <property type="entry name" value="GTP-bd_ortho_bundle_sf"/>
</dbReference>
<reference evidence="6" key="1">
    <citation type="submission" date="2016-10" db="EMBL/GenBank/DDBJ databases">
        <title>Phylogenomic data for the living fossil Bartheletia paradoxa suggests that the early evolutionary history of major basidiomycete lineages might not be bifurcate.</title>
        <authorList>
            <person name="Mishra B."/>
            <person name="Choi Y.-J."/>
            <person name="Bauer R."/>
            <person name="Thines M."/>
        </authorList>
    </citation>
    <scope>NUCLEOTIDE SEQUENCE</scope>
</reference>
<dbReference type="Pfam" id="PF01926">
    <property type="entry name" value="MMR_HSR1"/>
    <property type="match status" value="1"/>
</dbReference>
<dbReference type="SUPFAM" id="SSF52540">
    <property type="entry name" value="P-loop containing nucleoside triphosphate hydrolases"/>
    <property type="match status" value="1"/>
</dbReference>
<dbReference type="GO" id="GO:0032543">
    <property type="term" value="P:mitochondrial translation"/>
    <property type="evidence" value="ECO:0007669"/>
    <property type="project" value="TreeGrafter"/>
</dbReference>
<protein>
    <recommendedName>
        <fullName evidence="5">G domain-containing protein</fullName>
    </recommendedName>
</protein>
<feature type="compositionally biased region" description="Basic residues" evidence="4">
    <location>
        <begin position="528"/>
        <end position="537"/>
    </location>
</feature>
<dbReference type="GO" id="GO:0003924">
    <property type="term" value="F:GTPase activity"/>
    <property type="evidence" value="ECO:0007669"/>
    <property type="project" value="TreeGrafter"/>
</dbReference>
<evidence type="ECO:0000256" key="2">
    <source>
        <dbReference type="ARBA" id="ARBA00023134"/>
    </source>
</evidence>
<sequence>MSFVPRTSFPFPARAPSWFAGHMRRGLDDMTAQLSSIDVVIEARDSRLPLSSINPAFEDMLQHGWSSTPSSSAPVRGRGRVARGYSMRGRGGISSGGGTTRERIIVYTKRDIAEQKYEKPLTAAFQKHAGQKVVFIDTRVDRDVRKILDQIVSLAKDNPETMPEIRVLIVGMPNVGKSSLLNALRRVGVNKGKAAKVGAQAGITKKVTGTVRVSEDPPVYVYDTPGVMMPFFGKGDRGSEAALKLALTHGIKESLFDLEVVVDYLLFRLNLRDAKLINAGQADKTFLASFPTTATSAFQKPTNDCEGLLIALARRIGALHAGAEPDTEAAARWFIKAFREGSFGRWTIDGFGGFGGDRERKEADELRERFEIAEERAWLAKQRGEDPPPMPAAAAIDSSSSMLKPEPPVDPSLMKLVDERVGRFLLAQTRRLQGFQADLTNDQSGVQQRRTIVGADGEEVPEESMLSRNQMKKQLKAIQKEVRDAKWAAKGIVYAKGGQTVKVGLGGGPAEVYVRPRKGHGQGTRGGKSSKGRGGKR</sequence>
<keyword evidence="3" id="KW-0175">Coiled coil</keyword>
<feature type="region of interest" description="Disordered" evidence="4">
    <location>
        <begin position="383"/>
        <end position="407"/>
    </location>
</feature>
<feature type="domain" description="G" evidence="5">
    <location>
        <begin position="166"/>
        <end position="232"/>
    </location>
</feature>
<organism evidence="6">
    <name type="scientific">Bartheletia paradoxa</name>
    <dbReference type="NCBI Taxonomy" id="669517"/>
    <lineage>
        <taxon>Eukaryota</taxon>
        <taxon>Fungi</taxon>
        <taxon>Dikarya</taxon>
        <taxon>Basidiomycota</taxon>
        <taxon>Agaricomycotina</taxon>
        <taxon>Bartheletiomycetes</taxon>
        <taxon>Bartheletiales</taxon>
        <taxon>Bartheletiaceae</taxon>
        <taxon>Bartheletia</taxon>
    </lineage>
</organism>
<name>A0A2D0XHV2_9BASI</name>
<feature type="coiled-coil region" evidence="3">
    <location>
        <begin position="356"/>
        <end position="383"/>
    </location>
</feature>
<feature type="region of interest" description="Disordered" evidence="4">
    <location>
        <begin position="505"/>
        <end position="537"/>
    </location>
</feature>
<feature type="compositionally biased region" description="Low complexity" evidence="4">
    <location>
        <begin position="392"/>
        <end position="402"/>
    </location>
</feature>
<dbReference type="InterPro" id="IPR006073">
    <property type="entry name" value="GTP-bd"/>
</dbReference>
<dbReference type="PANTHER" id="PTHR45782">
    <property type="entry name" value="MITOCHONDRIAL RIBOSOME-ASSOCIATED GTPASE 1"/>
    <property type="match status" value="1"/>
</dbReference>
<proteinExistence type="predicted"/>
<keyword evidence="2" id="KW-0342">GTP-binding</keyword>
<dbReference type="GO" id="GO:0005525">
    <property type="term" value="F:GTP binding"/>
    <property type="evidence" value="ECO:0007669"/>
    <property type="project" value="UniProtKB-KW"/>
</dbReference>
<accession>A0A2D0XHV2</accession>
<keyword evidence="1" id="KW-0547">Nucleotide-binding</keyword>
<dbReference type="PANTHER" id="PTHR45782:SF4">
    <property type="entry name" value="MITOCHONDRIAL RIBOSOME-ASSOCIATED GTPASE 1"/>
    <property type="match status" value="1"/>
</dbReference>
<dbReference type="GO" id="GO:0005739">
    <property type="term" value="C:mitochondrion"/>
    <property type="evidence" value="ECO:0007669"/>
    <property type="project" value="TreeGrafter"/>
</dbReference>
<dbReference type="AlphaFoldDB" id="A0A2D0XHV2"/>
<evidence type="ECO:0000313" key="6">
    <source>
        <dbReference type="EMBL" id="ASF90183.1"/>
    </source>
</evidence>
<gene>
    <name evidence="6" type="ORF">SPAR06837</name>
</gene>
<evidence type="ECO:0000256" key="1">
    <source>
        <dbReference type="ARBA" id="ARBA00022741"/>
    </source>
</evidence>
<dbReference type="Gene3D" id="1.10.1580.10">
    <property type="match status" value="1"/>
</dbReference>
<dbReference type="CDD" id="cd01856">
    <property type="entry name" value="YlqF"/>
    <property type="match status" value="1"/>
</dbReference>
<dbReference type="InterPro" id="IPR027417">
    <property type="entry name" value="P-loop_NTPase"/>
</dbReference>
<dbReference type="Gene3D" id="3.40.50.300">
    <property type="entry name" value="P-loop containing nucleotide triphosphate hydrolases"/>
    <property type="match status" value="1"/>
</dbReference>
<evidence type="ECO:0000256" key="4">
    <source>
        <dbReference type="SAM" id="MobiDB-lite"/>
    </source>
</evidence>
<dbReference type="EMBL" id="KY000228">
    <property type="protein sequence ID" value="ASF90183.1"/>
    <property type="molecule type" value="Genomic_DNA"/>
</dbReference>
<evidence type="ECO:0000256" key="3">
    <source>
        <dbReference type="SAM" id="Coils"/>
    </source>
</evidence>